<dbReference type="Gene3D" id="3.40.50.150">
    <property type="entry name" value="Vaccinia Virus protein VP39"/>
    <property type="match status" value="1"/>
</dbReference>
<dbReference type="GO" id="GO:0097697">
    <property type="term" value="F:tRNA (5-carboxymethoxyuridine(34)-5-O)-methyltransferase activity"/>
    <property type="evidence" value="ECO:0007669"/>
    <property type="project" value="UniProtKB-UniRule"/>
</dbReference>
<dbReference type="AlphaFoldDB" id="A0A839ILT3"/>
<protein>
    <recommendedName>
        <fullName evidence="1">tRNA 5-carboxymethoxyuridine methyltransferase</fullName>
        <ecNumber evidence="1">2.1.1.-</ecNumber>
    </recommendedName>
    <alternativeName>
        <fullName evidence="1">cmo5U methyltransferase</fullName>
    </alternativeName>
</protein>
<dbReference type="EC" id="2.1.1.-" evidence="1"/>
<feature type="binding site" evidence="1">
    <location>
        <position position="87"/>
    </location>
    <ligand>
        <name>S-adenosyl-L-methionine</name>
        <dbReference type="ChEBI" id="CHEBI:59789"/>
    </ligand>
</feature>
<comment type="caution">
    <text evidence="2">The sequence shown here is derived from an EMBL/GenBank/DDBJ whole genome shotgun (WGS) entry which is preliminary data.</text>
</comment>
<keyword evidence="3" id="KW-1185">Reference proteome</keyword>
<evidence type="ECO:0000313" key="2">
    <source>
        <dbReference type="EMBL" id="MBB1485286.1"/>
    </source>
</evidence>
<keyword evidence="1" id="KW-0819">tRNA processing</keyword>
<dbReference type="HAMAP" id="MF_02057">
    <property type="entry name" value="tRNA_methyltr_CmoM"/>
    <property type="match status" value="1"/>
</dbReference>
<dbReference type="GO" id="GO:0032259">
    <property type="term" value="P:methylation"/>
    <property type="evidence" value="ECO:0007669"/>
    <property type="project" value="UniProtKB-KW"/>
</dbReference>
<feature type="binding site" evidence="1">
    <location>
        <position position="136"/>
    </location>
    <ligand>
        <name>S-adenosyl-L-methionine</name>
        <dbReference type="ChEBI" id="CHEBI:59789"/>
    </ligand>
</feature>
<evidence type="ECO:0000256" key="1">
    <source>
        <dbReference type="HAMAP-Rule" id="MF_02057"/>
    </source>
</evidence>
<organism evidence="2 3">
    <name type="scientific">Oceanospirillum sediminis</name>
    <dbReference type="NCBI Taxonomy" id="2760088"/>
    <lineage>
        <taxon>Bacteria</taxon>
        <taxon>Pseudomonadati</taxon>
        <taxon>Pseudomonadota</taxon>
        <taxon>Gammaproteobacteria</taxon>
        <taxon>Oceanospirillales</taxon>
        <taxon>Oceanospirillaceae</taxon>
        <taxon>Oceanospirillum</taxon>
    </lineage>
</organism>
<dbReference type="SUPFAM" id="SSF53335">
    <property type="entry name" value="S-adenosyl-L-methionine-dependent methyltransferases"/>
    <property type="match status" value="1"/>
</dbReference>
<comment type="catalytic activity">
    <reaction evidence="1">
        <text>5-carboxymethoxyuridine(34) in tRNA + S-adenosyl-L-methionine = 5-methoxycarbonylmethoxyuridine(34) in tRNA + S-adenosyl-L-homocysteine</text>
        <dbReference type="Rhea" id="RHEA:54080"/>
        <dbReference type="Rhea" id="RHEA-COMP:13383"/>
        <dbReference type="Rhea" id="RHEA-COMP:13781"/>
        <dbReference type="ChEBI" id="CHEBI:57856"/>
        <dbReference type="ChEBI" id="CHEBI:59789"/>
        <dbReference type="ChEBI" id="CHEBI:136879"/>
        <dbReference type="ChEBI" id="CHEBI:138053"/>
    </reaction>
</comment>
<evidence type="ECO:0000313" key="3">
    <source>
        <dbReference type="Proteomes" id="UP000565262"/>
    </source>
</evidence>
<keyword evidence="1 2" id="KW-0489">Methyltransferase</keyword>
<comment type="similarity">
    <text evidence="1">Belongs to the class I-like SAM-binding methyltransferase superfamily. CmoM family.</text>
</comment>
<proteinExistence type="inferred from homology"/>
<dbReference type="GO" id="GO:0006400">
    <property type="term" value="P:tRNA modification"/>
    <property type="evidence" value="ECO:0007669"/>
    <property type="project" value="UniProtKB-UniRule"/>
</dbReference>
<reference evidence="2 3" key="1">
    <citation type="submission" date="2020-08" db="EMBL/GenBank/DDBJ databases">
        <title>Oceanospirillum sp. nov. isolated from marine sediment.</title>
        <authorList>
            <person name="Ji X."/>
        </authorList>
    </citation>
    <scope>NUCLEOTIDE SEQUENCE [LARGE SCALE GENOMIC DNA]</scope>
    <source>
        <strain evidence="2 3">D5</strain>
    </source>
</reference>
<comment type="function">
    <text evidence="1">Catalyzes the methylation of 5-carboxymethoxyuridine (cmo5U) to form 5-methoxycarbonylmethoxyuridine (mcmo5U) at position 34 in tRNAs.</text>
</comment>
<keyword evidence="1 2" id="KW-0808">Transferase</keyword>
<keyword evidence="1" id="KW-0949">S-adenosyl-L-methionine</keyword>
<dbReference type="Proteomes" id="UP000565262">
    <property type="component" value="Unassembled WGS sequence"/>
</dbReference>
<dbReference type="PANTHER" id="PTHR43861">
    <property type="entry name" value="TRANS-ACONITATE 2-METHYLTRANSFERASE-RELATED"/>
    <property type="match status" value="1"/>
</dbReference>
<comment type="caution">
    <text evidence="1">Lacks conserved residue(s) required for the propagation of feature annotation.</text>
</comment>
<feature type="binding site" evidence="1">
    <location>
        <begin position="66"/>
        <end position="67"/>
    </location>
    <ligand>
        <name>S-adenosyl-L-methionine</name>
        <dbReference type="ChEBI" id="CHEBI:59789"/>
    </ligand>
</feature>
<sequence length="275" mass="31276">MAAPRPKITTDKIFDGLAEKFRRNVYGTSKGWLRQQILFQDLQQIPGLNETGTVSEHATISVMDVGGGLGQMSDWLAQQGHQVCFTEPADDMRAEASALFDHQQSQNNYHYPVQVHNLRLQQITEQLPPADLVVCHAVLEWLHEPEKALSYLNAMINPGGWLSLMFFNEHGLRLSNIVKGNYDKALRDTLDGTGQRLRLTPISPQDPDTVLKGLADQGLEIISVAGIRVFSDYLRDKEPDQADMDKVLELEWRYCHQEPYWRLGRYIHVIARKAE</sequence>
<gene>
    <name evidence="1" type="primary">cmoM</name>
    <name evidence="2" type="ORF">H4O21_01455</name>
</gene>
<name>A0A839ILT3_9GAMM</name>
<dbReference type="RefSeq" id="WP_182807053.1">
    <property type="nucleotide sequence ID" value="NZ_JACJFM010000001.1"/>
</dbReference>
<dbReference type="EMBL" id="JACJFM010000001">
    <property type="protein sequence ID" value="MBB1485286.1"/>
    <property type="molecule type" value="Genomic_DNA"/>
</dbReference>
<dbReference type="InterPro" id="IPR029063">
    <property type="entry name" value="SAM-dependent_MTases_sf"/>
</dbReference>
<dbReference type="InterPro" id="IPR033664">
    <property type="entry name" value="Cmo5U_methylTrfase"/>
</dbReference>
<accession>A0A839ILT3</accession>
<feature type="binding site" evidence="1">
    <location>
        <position position="34"/>
    </location>
    <ligand>
        <name>S-adenosyl-L-methionine</name>
        <dbReference type="ChEBI" id="CHEBI:59789"/>
    </ligand>
</feature>
<dbReference type="CDD" id="cd02440">
    <property type="entry name" value="AdoMet_MTases"/>
    <property type="match status" value="1"/>
</dbReference>
<dbReference type="Pfam" id="PF13489">
    <property type="entry name" value="Methyltransf_23"/>
    <property type="match status" value="1"/>
</dbReference>